<dbReference type="SUPFAM" id="SSF52172">
    <property type="entry name" value="CheY-like"/>
    <property type="match status" value="1"/>
</dbReference>
<gene>
    <name evidence="3" type="ORF">H6G97_20205</name>
</gene>
<evidence type="ECO:0000313" key="3">
    <source>
        <dbReference type="EMBL" id="MBD2531794.1"/>
    </source>
</evidence>
<dbReference type="CDD" id="cd17557">
    <property type="entry name" value="REC_Rcp-like"/>
    <property type="match status" value="1"/>
</dbReference>
<dbReference type="PROSITE" id="PS50110">
    <property type="entry name" value="RESPONSE_REGULATORY"/>
    <property type="match status" value="1"/>
</dbReference>
<dbReference type="Gene3D" id="3.40.50.2300">
    <property type="match status" value="1"/>
</dbReference>
<reference evidence="3 4" key="1">
    <citation type="journal article" date="2020" name="ISME J.">
        <title>Comparative genomics reveals insights into cyanobacterial evolution and habitat adaptation.</title>
        <authorList>
            <person name="Chen M.Y."/>
            <person name="Teng W.K."/>
            <person name="Zhao L."/>
            <person name="Hu C.X."/>
            <person name="Zhou Y.K."/>
            <person name="Han B.P."/>
            <person name="Song L.R."/>
            <person name="Shu W.S."/>
        </authorList>
    </citation>
    <scope>NUCLEOTIDE SEQUENCE [LARGE SCALE GENOMIC DNA]</scope>
    <source>
        <strain evidence="3 4">FACHB-838</strain>
    </source>
</reference>
<feature type="domain" description="Response regulatory" evidence="2">
    <location>
        <begin position="7"/>
        <end position="135"/>
    </location>
</feature>
<keyword evidence="4" id="KW-1185">Reference proteome</keyword>
<dbReference type="PANTHER" id="PTHR44520:SF1">
    <property type="entry name" value="TWO-COMPONENT SYSTEM REGULATORY PROTEIN"/>
    <property type="match status" value="1"/>
</dbReference>
<dbReference type="PANTHER" id="PTHR44520">
    <property type="entry name" value="RESPONSE REGULATOR RCP1-RELATED"/>
    <property type="match status" value="1"/>
</dbReference>
<dbReference type="InterPro" id="IPR001789">
    <property type="entry name" value="Sig_transdc_resp-reg_receiver"/>
</dbReference>
<dbReference type="Pfam" id="PF00072">
    <property type="entry name" value="Response_reg"/>
    <property type="match status" value="1"/>
</dbReference>
<dbReference type="InterPro" id="IPR052893">
    <property type="entry name" value="TCS_response_regulator"/>
</dbReference>
<evidence type="ECO:0000259" key="2">
    <source>
        <dbReference type="PROSITE" id="PS50110"/>
    </source>
</evidence>
<evidence type="ECO:0000313" key="4">
    <source>
        <dbReference type="Proteomes" id="UP000623440"/>
    </source>
</evidence>
<name>A0ABR8DTE3_9NOSO</name>
<dbReference type="SMART" id="SM00448">
    <property type="entry name" value="REC"/>
    <property type="match status" value="1"/>
</dbReference>
<dbReference type="RefSeq" id="WP_190942465.1">
    <property type="nucleotide sequence ID" value="NZ_JACJSI010000041.1"/>
</dbReference>
<feature type="modified residue" description="4-aspartylphosphate" evidence="1">
    <location>
        <position position="68"/>
    </location>
</feature>
<protein>
    <submittedName>
        <fullName evidence="3">Response regulator</fullName>
    </submittedName>
</protein>
<dbReference type="EMBL" id="JACJSI010000041">
    <property type="protein sequence ID" value="MBD2531794.1"/>
    <property type="molecule type" value="Genomic_DNA"/>
</dbReference>
<dbReference type="Proteomes" id="UP000623440">
    <property type="component" value="Unassembled WGS sequence"/>
</dbReference>
<organism evidence="3 4">
    <name type="scientific">Nostoc flagelliforme FACHB-838</name>
    <dbReference type="NCBI Taxonomy" id="2692904"/>
    <lineage>
        <taxon>Bacteria</taxon>
        <taxon>Bacillati</taxon>
        <taxon>Cyanobacteriota</taxon>
        <taxon>Cyanophyceae</taxon>
        <taxon>Nostocales</taxon>
        <taxon>Nostocaceae</taxon>
        <taxon>Nostoc</taxon>
    </lineage>
</organism>
<dbReference type="InterPro" id="IPR011006">
    <property type="entry name" value="CheY-like_superfamily"/>
</dbReference>
<comment type="caution">
    <text evidence="3">The sequence shown here is derived from an EMBL/GenBank/DDBJ whole genome shotgun (WGS) entry which is preliminary data.</text>
</comment>
<keyword evidence="1" id="KW-0597">Phosphoprotein</keyword>
<evidence type="ECO:0000256" key="1">
    <source>
        <dbReference type="PROSITE-ProRule" id="PRU00169"/>
    </source>
</evidence>
<accession>A0ABR8DTE3</accession>
<sequence>MSKEQDTILLVEDNHKDVLLLQRALRKANIVNPVQVVNDGDAAVLYLSGEEPYGDRTRYPLPVLILLDLKLPRRSGAEVLMWLRQQPQLKRLPVVVLTSSREYDDINHIYDIGVNAYIVKPVIFNELVEIVITLNLHWIIFNERPQF</sequence>
<proteinExistence type="predicted"/>